<dbReference type="InterPro" id="IPR036388">
    <property type="entry name" value="WH-like_DNA-bd_sf"/>
</dbReference>
<dbReference type="SUPFAM" id="SSF46785">
    <property type="entry name" value="Winged helix' DNA-binding domain"/>
    <property type="match status" value="1"/>
</dbReference>
<dbReference type="GO" id="GO:0003677">
    <property type="term" value="F:DNA binding"/>
    <property type="evidence" value="ECO:0007669"/>
    <property type="project" value="UniProtKB-KW"/>
</dbReference>
<dbReference type="RefSeq" id="WP_246513417.1">
    <property type="nucleotide sequence ID" value="NZ_JAGINO010000020.1"/>
</dbReference>
<accession>A0ABU0MSI1</accession>
<evidence type="ECO:0000256" key="1">
    <source>
        <dbReference type="SAM" id="MobiDB-lite"/>
    </source>
</evidence>
<dbReference type="InterPro" id="IPR000835">
    <property type="entry name" value="HTH_MarR-typ"/>
</dbReference>
<gene>
    <name evidence="3" type="ORF">QO018_005311</name>
</gene>
<comment type="caution">
    <text evidence="3">The sequence shown here is derived from an EMBL/GenBank/DDBJ whole genome shotgun (WGS) entry which is preliminary data.</text>
</comment>
<proteinExistence type="predicted"/>
<dbReference type="Gene3D" id="1.10.10.10">
    <property type="entry name" value="Winged helix-like DNA-binding domain superfamily/Winged helix DNA-binding domain"/>
    <property type="match status" value="1"/>
</dbReference>
<dbReference type="Pfam" id="PF01047">
    <property type="entry name" value="MarR"/>
    <property type="match status" value="1"/>
</dbReference>
<name>A0ABU0MSI1_9PROT</name>
<protein>
    <submittedName>
        <fullName evidence="3">DNA-binding MarR family transcriptional regulator</fullName>
    </submittedName>
</protein>
<dbReference type="PANTHER" id="PTHR33164">
    <property type="entry name" value="TRANSCRIPTIONAL REGULATOR, MARR FAMILY"/>
    <property type="match status" value="1"/>
</dbReference>
<dbReference type="InterPro" id="IPR036390">
    <property type="entry name" value="WH_DNA-bd_sf"/>
</dbReference>
<keyword evidence="3" id="KW-0238">DNA-binding</keyword>
<dbReference type="PRINTS" id="PR00598">
    <property type="entry name" value="HTHMARR"/>
</dbReference>
<keyword evidence="4" id="KW-1185">Reference proteome</keyword>
<evidence type="ECO:0000313" key="4">
    <source>
        <dbReference type="Proteomes" id="UP001244552"/>
    </source>
</evidence>
<dbReference type="Proteomes" id="UP001244552">
    <property type="component" value="Unassembled WGS sequence"/>
</dbReference>
<dbReference type="SMART" id="SM00347">
    <property type="entry name" value="HTH_MARR"/>
    <property type="match status" value="1"/>
</dbReference>
<dbReference type="InterPro" id="IPR039422">
    <property type="entry name" value="MarR/SlyA-like"/>
</dbReference>
<feature type="region of interest" description="Disordered" evidence="1">
    <location>
        <begin position="21"/>
        <end position="47"/>
    </location>
</feature>
<sequence length="188" mass="20816">MLTNEDLGRILSVHPIIHPNMASTVTDNERNTPADRRSRLRPGKNGKLALGPLPDLVGYNLRRAQIAVFQSFQTAVSPHDITPGQFGVLIMIRENEGLSQSDLGTAVGIDRSTMVAVIDRLESRGLVVRAPSPNDRRSYALRLSPEGQSLMDDLIPRVQAHDQGMVKDLSPDEQAQFIDFLRRVSRAK</sequence>
<dbReference type="EMBL" id="JAUSVU010000026">
    <property type="protein sequence ID" value="MDQ0536415.1"/>
    <property type="molecule type" value="Genomic_DNA"/>
</dbReference>
<feature type="compositionally biased region" description="Basic and acidic residues" evidence="1">
    <location>
        <begin position="27"/>
        <end position="37"/>
    </location>
</feature>
<dbReference type="PANTHER" id="PTHR33164:SF95">
    <property type="entry name" value="TRANSCRIPTIONAL REGULATOR"/>
    <property type="match status" value="1"/>
</dbReference>
<evidence type="ECO:0000313" key="3">
    <source>
        <dbReference type="EMBL" id="MDQ0536415.1"/>
    </source>
</evidence>
<reference evidence="3 4" key="1">
    <citation type="submission" date="2023-07" db="EMBL/GenBank/DDBJ databases">
        <title>Genomic Encyclopedia of Type Strains, Phase IV (KMG-IV): sequencing the most valuable type-strain genomes for metagenomic binning, comparative biology and taxonomic classification.</title>
        <authorList>
            <person name="Goeker M."/>
        </authorList>
    </citation>
    <scope>NUCLEOTIDE SEQUENCE [LARGE SCALE GENOMIC DNA]</scope>
    <source>
        <strain evidence="3 4">DSM 19922</strain>
    </source>
</reference>
<evidence type="ECO:0000259" key="2">
    <source>
        <dbReference type="PROSITE" id="PS50995"/>
    </source>
</evidence>
<feature type="domain" description="HTH marR-type" evidence="2">
    <location>
        <begin position="54"/>
        <end position="186"/>
    </location>
</feature>
<organism evidence="3 4">
    <name type="scientific">Azospirillum picis</name>
    <dbReference type="NCBI Taxonomy" id="488438"/>
    <lineage>
        <taxon>Bacteria</taxon>
        <taxon>Pseudomonadati</taxon>
        <taxon>Pseudomonadota</taxon>
        <taxon>Alphaproteobacteria</taxon>
        <taxon>Rhodospirillales</taxon>
        <taxon>Azospirillaceae</taxon>
        <taxon>Azospirillum</taxon>
    </lineage>
</organism>
<dbReference type="PROSITE" id="PS50995">
    <property type="entry name" value="HTH_MARR_2"/>
    <property type="match status" value="1"/>
</dbReference>